<evidence type="ECO:0000256" key="2">
    <source>
        <dbReference type="ARBA" id="ARBA00008974"/>
    </source>
</evidence>
<proteinExistence type="inferred from homology"/>
<dbReference type="Pfam" id="PF02133">
    <property type="entry name" value="Transp_cyt_pur"/>
    <property type="match status" value="1"/>
</dbReference>
<evidence type="ECO:0000313" key="8">
    <source>
        <dbReference type="EMBL" id="ANS24926.1"/>
    </source>
</evidence>
<evidence type="ECO:0000256" key="3">
    <source>
        <dbReference type="ARBA" id="ARBA00022448"/>
    </source>
</evidence>
<keyword evidence="6 7" id="KW-0472">Membrane</keyword>
<keyword evidence="5 7" id="KW-1133">Transmembrane helix</keyword>
<evidence type="ECO:0000256" key="7">
    <source>
        <dbReference type="SAM" id="Phobius"/>
    </source>
</evidence>
<keyword evidence="4 7" id="KW-0812">Transmembrane</keyword>
<dbReference type="GO" id="GO:0022857">
    <property type="term" value="F:transmembrane transporter activity"/>
    <property type="evidence" value="ECO:0007669"/>
    <property type="project" value="InterPro"/>
</dbReference>
<keyword evidence="3" id="KW-0813">Transport</keyword>
<comment type="subcellular location">
    <subcellularLocation>
        <location evidence="1">Membrane</location>
        <topology evidence="1">Multi-pass membrane protein</topology>
    </subcellularLocation>
</comment>
<feature type="transmembrane region" description="Helical" evidence="7">
    <location>
        <begin position="115"/>
        <end position="136"/>
    </location>
</feature>
<organism evidence="8 9">
    <name type="scientific">Rhodococcus opacus</name>
    <name type="common">Nocardia opaca</name>
    <dbReference type="NCBI Taxonomy" id="37919"/>
    <lineage>
        <taxon>Bacteria</taxon>
        <taxon>Bacillati</taxon>
        <taxon>Actinomycetota</taxon>
        <taxon>Actinomycetes</taxon>
        <taxon>Mycobacteriales</taxon>
        <taxon>Nocardiaceae</taxon>
        <taxon>Rhodococcus</taxon>
    </lineage>
</organism>
<dbReference type="PANTHER" id="PTHR31806">
    <property type="entry name" value="PURINE-CYTOSINE PERMEASE FCY2-RELATED"/>
    <property type="match status" value="1"/>
</dbReference>
<evidence type="ECO:0000256" key="4">
    <source>
        <dbReference type="ARBA" id="ARBA00022692"/>
    </source>
</evidence>
<dbReference type="GO" id="GO:0005886">
    <property type="term" value="C:plasma membrane"/>
    <property type="evidence" value="ECO:0007669"/>
    <property type="project" value="TreeGrafter"/>
</dbReference>
<dbReference type="PATRIC" id="fig|37919.13.peg.170"/>
<evidence type="ECO:0000256" key="6">
    <source>
        <dbReference type="ARBA" id="ARBA00023136"/>
    </source>
</evidence>
<gene>
    <name evidence="8" type="ORF">R1CP_00840</name>
</gene>
<dbReference type="InterPro" id="IPR001248">
    <property type="entry name" value="Pur-cyt_permease"/>
</dbReference>
<feature type="transmembrane region" description="Helical" evidence="7">
    <location>
        <begin position="163"/>
        <end position="186"/>
    </location>
</feature>
<dbReference type="Proteomes" id="UP000186108">
    <property type="component" value="Chromosome"/>
</dbReference>
<accession>A0A1B1JX49</accession>
<dbReference type="EMBL" id="CP009111">
    <property type="protein sequence ID" value="ANS24926.1"/>
    <property type="molecule type" value="Genomic_DNA"/>
</dbReference>
<feature type="transmembrane region" description="Helical" evidence="7">
    <location>
        <begin position="88"/>
        <end position="109"/>
    </location>
</feature>
<sequence length="266" mass="28098">MITVGRVPPPFQGRVASMKVPVTAVGEPSCSRDVYITRCPAPGQVPSVPGTEANNGIGSVPANNAMTAYSSGLALQSVGLRVRRSRSVLLDGSMGVAMTLYALLVSNFLDTVSNMMQLVVTVMGPVMAVYVADVLWRRNRYDGVELGNETSGSPYWYRGGINWAGTVAVFTGIAAVALCVAAPVYTGPIANAVGAVDLSLPVGLIVSAALYVVLMRSYRTRWATLATVLLEPEHRRARILAGTPIDARRRSWITLDATEAACVVGG</sequence>
<dbReference type="Gene3D" id="1.10.4160.10">
    <property type="entry name" value="Hydantoin permease"/>
    <property type="match status" value="1"/>
</dbReference>
<evidence type="ECO:0000256" key="5">
    <source>
        <dbReference type="ARBA" id="ARBA00022989"/>
    </source>
</evidence>
<reference evidence="8 9" key="1">
    <citation type="submission" date="2014-07" db="EMBL/GenBank/DDBJ databases">
        <authorList>
            <person name="Zhang J.E."/>
            <person name="Yang H."/>
            <person name="Guo J."/>
            <person name="Deng Z."/>
            <person name="Luo H."/>
            <person name="Luo M."/>
            <person name="Zhao B."/>
        </authorList>
    </citation>
    <scope>NUCLEOTIDE SEQUENCE [LARGE SCALE GENOMIC DNA]</scope>
    <source>
        <strain evidence="8 9">1CP</strain>
    </source>
</reference>
<evidence type="ECO:0000256" key="1">
    <source>
        <dbReference type="ARBA" id="ARBA00004141"/>
    </source>
</evidence>
<name>A0A1B1JX49_RHOOP</name>
<evidence type="ECO:0000313" key="9">
    <source>
        <dbReference type="Proteomes" id="UP000186108"/>
    </source>
</evidence>
<dbReference type="AlphaFoldDB" id="A0A1B1JX49"/>
<comment type="similarity">
    <text evidence="2">Belongs to the purine-cytosine permease (2.A.39) family.</text>
</comment>
<dbReference type="PANTHER" id="PTHR31806:SF1">
    <property type="entry name" value="PURINE-CYTOSINE PERMEASE FCY2-RELATED"/>
    <property type="match status" value="1"/>
</dbReference>
<dbReference type="InterPro" id="IPR026030">
    <property type="entry name" value="Pur-cyt_permease_Fcy2/21/22"/>
</dbReference>
<feature type="transmembrane region" description="Helical" evidence="7">
    <location>
        <begin position="192"/>
        <end position="214"/>
    </location>
</feature>
<protein>
    <submittedName>
        <fullName evidence="8">NCS1 family transporter</fullName>
    </submittedName>
</protein>